<comment type="caution">
    <text evidence="2">The sequence shown here is derived from an EMBL/GenBank/DDBJ whole genome shotgun (WGS) entry which is preliminary data.</text>
</comment>
<dbReference type="Proteomes" id="UP000824998">
    <property type="component" value="Unassembled WGS sequence"/>
</dbReference>
<accession>A0A9P7YR14</accession>
<dbReference type="EMBL" id="MU251384">
    <property type="protein sequence ID" value="KAG9237543.1"/>
    <property type="molecule type" value="Genomic_DNA"/>
</dbReference>
<proteinExistence type="predicted"/>
<evidence type="ECO:0000313" key="2">
    <source>
        <dbReference type="EMBL" id="KAG9237543.1"/>
    </source>
</evidence>
<protein>
    <recommendedName>
        <fullName evidence="1">SAP domain-containing protein</fullName>
    </recommendedName>
</protein>
<feature type="domain" description="SAP" evidence="1">
    <location>
        <begin position="43"/>
        <end position="70"/>
    </location>
</feature>
<evidence type="ECO:0000259" key="1">
    <source>
        <dbReference type="Pfam" id="PF02037"/>
    </source>
</evidence>
<reference evidence="2" key="1">
    <citation type="journal article" date="2021" name="IMA Fungus">
        <title>Genomic characterization of three marine fungi, including Emericellopsis atlantica sp. nov. with signatures of a generalist lifestyle and marine biomass degradation.</title>
        <authorList>
            <person name="Hagestad O.C."/>
            <person name="Hou L."/>
            <person name="Andersen J.H."/>
            <person name="Hansen E.H."/>
            <person name="Altermark B."/>
            <person name="Li C."/>
            <person name="Kuhnert E."/>
            <person name="Cox R.J."/>
            <person name="Crous P.W."/>
            <person name="Spatafora J.W."/>
            <person name="Lail K."/>
            <person name="Amirebrahimi M."/>
            <person name="Lipzen A."/>
            <person name="Pangilinan J."/>
            <person name="Andreopoulos W."/>
            <person name="Hayes R.D."/>
            <person name="Ng V."/>
            <person name="Grigoriev I.V."/>
            <person name="Jackson S.A."/>
            <person name="Sutton T.D.S."/>
            <person name="Dobson A.D.W."/>
            <person name="Rama T."/>
        </authorList>
    </citation>
    <scope>NUCLEOTIDE SEQUENCE</scope>
    <source>
        <strain evidence="2">TRa018bII</strain>
    </source>
</reference>
<dbReference type="AlphaFoldDB" id="A0A9P7YR14"/>
<dbReference type="InterPro" id="IPR003034">
    <property type="entry name" value="SAP_dom"/>
</dbReference>
<evidence type="ECO:0000313" key="3">
    <source>
        <dbReference type="Proteomes" id="UP000824998"/>
    </source>
</evidence>
<dbReference type="OrthoDB" id="3993201at2759"/>
<dbReference type="Gene3D" id="1.10.720.30">
    <property type="entry name" value="SAP domain"/>
    <property type="match status" value="1"/>
</dbReference>
<sequence length="243" mass="26629">MSRVTPPVQTLTRSVRRISSTAVAARPSEILNSQARNAYLPRSKVDLQTECTKRQLKPNGSKIELVERLAASDYLINRHGYHTSVSSGHRPQSSTTAPLYRIVPLMQGFRSSAPRPIRGDTSTIESFIFPETPEAPPVNPFERLRVPLLPDNYNPDRSSFVEEEIDGAMPKNEISIVAASPETVTPVAMSEVVGNDGLDVDIGQLTQGFSDTTVESKEVGALKELFSGMVDDIFGKKGKVAYK</sequence>
<keyword evidence="3" id="KW-1185">Reference proteome</keyword>
<gene>
    <name evidence="2" type="ORF">BJ875DRAFT_141544</name>
</gene>
<name>A0A9P7YR14_9HELO</name>
<organism evidence="2 3">
    <name type="scientific">Amylocarpus encephaloides</name>
    <dbReference type="NCBI Taxonomy" id="45428"/>
    <lineage>
        <taxon>Eukaryota</taxon>
        <taxon>Fungi</taxon>
        <taxon>Dikarya</taxon>
        <taxon>Ascomycota</taxon>
        <taxon>Pezizomycotina</taxon>
        <taxon>Leotiomycetes</taxon>
        <taxon>Helotiales</taxon>
        <taxon>Helotiales incertae sedis</taxon>
        <taxon>Amylocarpus</taxon>
    </lineage>
</organism>
<dbReference type="Pfam" id="PF02037">
    <property type="entry name" value="SAP"/>
    <property type="match status" value="1"/>
</dbReference>
<dbReference type="InterPro" id="IPR036361">
    <property type="entry name" value="SAP_dom_sf"/>
</dbReference>